<dbReference type="InterPro" id="IPR002213">
    <property type="entry name" value="UDP_glucos_trans"/>
</dbReference>
<dbReference type="PANTHER" id="PTHR48046">
    <property type="entry name" value="UDP-GLYCOSYLTRANSFERASE 72E1"/>
    <property type="match status" value="1"/>
</dbReference>
<protein>
    <submittedName>
        <fullName evidence="4">UDP-glycosyltransferase 72E1</fullName>
    </submittedName>
</protein>
<dbReference type="SUPFAM" id="SSF53756">
    <property type="entry name" value="UDP-Glycosyltransferase/glycogen phosphorylase"/>
    <property type="match status" value="1"/>
</dbReference>
<dbReference type="PANTHER" id="PTHR48046:SF7">
    <property type="entry name" value="UDP-GLYCOSYLTRANSFERASE 72E1"/>
    <property type="match status" value="1"/>
</dbReference>
<comment type="caution">
    <text evidence="4">The sequence shown here is derived from an EMBL/GenBank/DDBJ whole genome shotgun (WGS) entry which is preliminary data.</text>
</comment>
<gene>
    <name evidence="4" type="ORF">E5676_scaffold255G002330</name>
</gene>
<comment type="similarity">
    <text evidence="1">Belongs to the UDP-glycosyltransferase family.</text>
</comment>
<sequence>MPGQESKTHVALLVSPGMGHLIPFLELANRLVLHHNLQATLFVVGTGSSSAEFALLQKPSPVNIIPLPHASSSLDSNAPIFNIISSMMTASFPFLRSSIAAANPRPAALIVDLFGTPALPIAHELGMLGFVFMTTSAWFLSLSFFYPSFDKSMVDTHVDNHDPLVIPGCTPVRFENTIEVFELNQKEVYVGFGSFASELGTADGILSNTWQDLEPTTLKALSEAGTLGKGKVNEVPIFPIGPLTSNGDPTLESEVLKWLDRQPDESVIYVSFGSGGTLREEQITELAWGLEMSQQRFVWVIRPPAGTESMGTFFTAGRGSSGDDWASEFLPEGFIKRTKEVGLVIPMWGPQAEILSHRSVRGFVTHCGWNSSLESIVNGVAMVTWPLYAEQKMNAAVLTEEVGVAVRVRAEGDGLVKRKEIENKVRMIMEGKEGGGIRERVKGLKISGEKAVTKGGSSYNSLARVASECDIFRRRRDGGCYSLP</sequence>
<organism evidence="4 5">
    <name type="scientific">Cucumis melo var. makuwa</name>
    <name type="common">Oriental melon</name>
    <dbReference type="NCBI Taxonomy" id="1194695"/>
    <lineage>
        <taxon>Eukaryota</taxon>
        <taxon>Viridiplantae</taxon>
        <taxon>Streptophyta</taxon>
        <taxon>Embryophyta</taxon>
        <taxon>Tracheophyta</taxon>
        <taxon>Spermatophyta</taxon>
        <taxon>Magnoliopsida</taxon>
        <taxon>eudicotyledons</taxon>
        <taxon>Gunneridae</taxon>
        <taxon>Pentapetalae</taxon>
        <taxon>rosids</taxon>
        <taxon>fabids</taxon>
        <taxon>Cucurbitales</taxon>
        <taxon>Cucurbitaceae</taxon>
        <taxon>Benincaseae</taxon>
        <taxon>Cucumis</taxon>
    </lineage>
</organism>
<keyword evidence="2" id="KW-0328">Glycosyltransferase</keyword>
<evidence type="ECO:0000256" key="3">
    <source>
        <dbReference type="ARBA" id="ARBA00022679"/>
    </source>
</evidence>
<dbReference type="AlphaFoldDB" id="A0A5D3CM79"/>
<name>A0A5D3CM79_CUCMM</name>
<evidence type="ECO:0000313" key="5">
    <source>
        <dbReference type="Proteomes" id="UP000321947"/>
    </source>
</evidence>
<dbReference type="Proteomes" id="UP000321947">
    <property type="component" value="Unassembled WGS sequence"/>
</dbReference>
<dbReference type="Pfam" id="PF00201">
    <property type="entry name" value="UDPGT"/>
    <property type="match status" value="1"/>
</dbReference>
<proteinExistence type="inferred from homology"/>
<keyword evidence="3 4" id="KW-0808">Transferase</keyword>
<evidence type="ECO:0000256" key="1">
    <source>
        <dbReference type="ARBA" id="ARBA00009995"/>
    </source>
</evidence>
<reference evidence="4 5" key="1">
    <citation type="submission" date="2019-08" db="EMBL/GenBank/DDBJ databases">
        <title>Draft genome sequences of two oriental melons (Cucumis melo L. var makuwa).</title>
        <authorList>
            <person name="Kwon S.-Y."/>
        </authorList>
    </citation>
    <scope>NUCLEOTIDE SEQUENCE [LARGE SCALE GENOMIC DNA]</scope>
    <source>
        <strain evidence="5">cv. Chang Bougi</strain>
        <tissue evidence="4">Leaf</tissue>
    </source>
</reference>
<dbReference type="GO" id="GO:0047209">
    <property type="term" value="F:coniferyl-alcohol glucosyltransferase activity"/>
    <property type="evidence" value="ECO:0007669"/>
    <property type="project" value="TreeGrafter"/>
</dbReference>
<accession>A0A5D3CM79</accession>
<evidence type="ECO:0000313" key="4">
    <source>
        <dbReference type="EMBL" id="TYK12645.1"/>
    </source>
</evidence>
<dbReference type="CDD" id="cd03784">
    <property type="entry name" value="GT1_Gtf-like"/>
    <property type="match status" value="1"/>
</dbReference>
<evidence type="ECO:0000256" key="2">
    <source>
        <dbReference type="ARBA" id="ARBA00022676"/>
    </source>
</evidence>
<dbReference type="FunFam" id="3.40.50.2000:FF:000051">
    <property type="entry name" value="Glycosyltransferase"/>
    <property type="match status" value="1"/>
</dbReference>
<dbReference type="Gene3D" id="3.40.50.2000">
    <property type="entry name" value="Glycogen Phosphorylase B"/>
    <property type="match status" value="2"/>
</dbReference>
<dbReference type="EMBL" id="SSTD01010113">
    <property type="protein sequence ID" value="TYK12645.1"/>
    <property type="molecule type" value="Genomic_DNA"/>
</dbReference>